<gene>
    <name evidence="11" type="ORF">ACFQ2K_19175</name>
</gene>
<dbReference type="Gene3D" id="1.10.3720.10">
    <property type="entry name" value="MetI-like"/>
    <property type="match status" value="1"/>
</dbReference>
<dbReference type="RefSeq" id="WP_259933827.1">
    <property type="nucleotide sequence ID" value="NZ_JASKYU010000055.1"/>
</dbReference>
<dbReference type="EMBL" id="JBHTGL010000008">
    <property type="protein sequence ID" value="MFD0624568.1"/>
    <property type="molecule type" value="Genomic_DNA"/>
</dbReference>
<dbReference type="PANTHER" id="PTHR30614:SF37">
    <property type="entry name" value="AMINO-ACID ABC TRANSPORTER PERMEASE PROTEIN YHDX-RELATED"/>
    <property type="match status" value="1"/>
</dbReference>
<evidence type="ECO:0000256" key="8">
    <source>
        <dbReference type="ARBA" id="ARBA00023136"/>
    </source>
</evidence>
<keyword evidence="6" id="KW-0029">Amino-acid transport</keyword>
<evidence type="ECO:0000313" key="11">
    <source>
        <dbReference type="EMBL" id="MFD0624568.1"/>
    </source>
</evidence>
<dbReference type="InterPro" id="IPR043429">
    <property type="entry name" value="ArtM/GltK/GlnP/TcyL/YhdX-like"/>
</dbReference>
<comment type="subcellular location">
    <subcellularLocation>
        <location evidence="1 9">Cell membrane</location>
        <topology evidence="1 9">Multi-pass membrane protein</topology>
    </subcellularLocation>
</comment>
<accession>A0ABW2WUR3</accession>
<keyword evidence="3 9" id="KW-0813">Transport</keyword>
<protein>
    <submittedName>
        <fullName evidence="11">Amino acid ABC transporter permease</fullName>
    </submittedName>
</protein>
<dbReference type="InterPro" id="IPR010065">
    <property type="entry name" value="AA_ABC_transptr_permease_3TM"/>
</dbReference>
<keyword evidence="7 9" id="KW-1133">Transmembrane helix</keyword>
<comment type="similarity">
    <text evidence="2">Belongs to the binding-protein-dependent transport system permease family. HisMQ subfamily.</text>
</comment>
<dbReference type="SUPFAM" id="SSF161098">
    <property type="entry name" value="MetI-like"/>
    <property type="match status" value="1"/>
</dbReference>
<organism evidence="11 12">
    <name type="scientific">Streptomyces sanglieri</name>
    <dbReference type="NCBI Taxonomy" id="193460"/>
    <lineage>
        <taxon>Bacteria</taxon>
        <taxon>Bacillati</taxon>
        <taxon>Actinomycetota</taxon>
        <taxon>Actinomycetes</taxon>
        <taxon>Kitasatosporales</taxon>
        <taxon>Streptomycetaceae</taxon>
        <taxon>Streptomyces</taxon>
    </lineage>
</organism>
<dbReference type="CDD" id="cd06261">
    <property type="entry name" value="TM_PBP2"/>
    <property type="match status" value="1"/>
</dbReference>
<dbReference type="InterPro" id="IPR000515">
    <property type="entry name" value="MetI-like"/>
</dbReference>
<keyword evidence="8 9" id="KW-0472">Membrane</keyword>
<keyword evidence="5 9" id="KW-0812">Transmembrane</keyword>
<proteinExistence type="inferred from homology"/>
<feature type="transmembrane region" description="Helical" evidence="9">
    <location>
        <begin position="146"/>
        <end position="165"/>
    </location>
</feature>
<evidence type="ECO:0000256" key="9">
    <source>
        <dbReference type="RuleBase" id="RU363032"/>
    </source>
</evidence>
<feature type="transmembrane region" description="Helical" evidence="9">
    <location>
        <begin position="77"/>
        <end position="95"/>
    </location>
</feature>
<dbReference type="InterPro" id="IPR035906">
    <property type="entry name" value="MetI-like_sf"/>
</dbReference>
<dbReference type="PROSITE" id="PS50928">
    <property type="entry name" value="ABC_TM1"/>
    <property type="match status" value="1"/>
</dbReference>
<evidence type="ECO:0000256" key="1">
    <source>
        <dbReference type="ARBA" id="ARBA00004651"/>
    </source>
</evidence>
<evidence type="ECO:0000256" key="5">
    <source>
        <dbReference type="ARBA" id="ARBA00022692"/>
    </source>
</evidence>
<dbReference type="Proteomes" id="UP001596915">
    <property type="component" value="Unassembled WGS sequence"/>
</dbReference>
<feature type="transmembrane region" description="Helical" evidence="9">
    <location>
        <begin position="185"/>
        <end position="207"/>
    </location>
</feature>
<dbReference type="NCBIfam" id="TIGR01726">
    <property type="entry name" value="HEQRo_perm_3TM"/>
    <property type="match status" value="1"/>
</dbReference>
<comment type="caution">
    <text evidence="11">The sequence shown here is derived from an EMBL/GenBank/DDBJ whole genome shotgun (WGS) entry which is preliminary data.</text>
</comment>
<name>A0ABW2WUR3_9ACTN</name>
<keyword evidence="12" id="KW-1185">Reference proteome</keyword>
<evidence type="ECO:0000256" key="3">
    <source>
        <dbReference type="ARBA" id="ARBA00022448"/>
    </source>
</evidence>
<keyword evidence="4" id="KW-1003">Cell membrane</keyword>
<evidence type="ECO:0000256" key="2">
    <source>
        <dbReference type="ARBA" id="ARBA00010072"/>
    </source>
</evidence>
<feature type="transmembrane region" description="Helical" evidence="9">
    <location>
        <begin position="15"/>
        <end position="37"/>
    </location>
</feature>
<feature type="domain" description="ABC transmembrane type-1" evidence="10">
    <location>
        <begin position="15"/>
        <end position="204"/>
    </location>
</feature>
<dbReference type="Pfam" id="PF00528">
    <property type="entry name" value="BPD_transp_1"/>
    <property type="match status" value="1"/>
</dbReference>
<evidence type="ECO:0000256" key="6">
    <source>
        <dbReference type="ARBA" id="ARBA00022970"/>
    </source>
</evidence>
<evidence type="ECO:0000313" key="12">
    <source>
        <dbReference type="Proteomes" id="UP001596915"/>
    </source>
</evidence>
<evidence type="ECO:0000259" key="10">
    <source>
        <dbReference type="PROSITE" id="PS50928"/>
    </source>
</evidence>
<reference evidence="12" key="1">
    <citation type="journal article" date="2019" name="Int. J. Syst. Evol. Microbiol.">
        <title>The Global Catalogue of Microorganisms (GCM) 10K type strain sequencing project: providing services to taxonomists for standard genome sequencing and annotation.</title>
        <authorList>
            <consortium name="The Broad Institute Genomics Platform"/>
            <consortium name="The Broad Institute Genome Sequencing Center for Infectious Disease"/>
            <person name="Wu L."/>
            <person name="Ma J."/>
        </authorList>
    </citation>
    <scope>NUCLEOTIDE SEQUENCE [LARGE SCALE GENOMIC DNA]</scope>
    <source>
        <strain evidence="12">JCM 12607</strain>
    </source>
</reference>
<evidence type="ECO:0000256" key="7">
    <source>
        <dbReference type="ARBA" id="ARBA00022989"/>
    </source>
</evidence>
<evidence type="ECO:0000256" key="4">
    <source>
        <dbReference type="ARBA" id="ARBA00022475"/>
    </source>
</evidence>
<feature type="transmembrane region" description="Helical" evidence="9">
    <location>
        <begin position="49"/>
        <end position="71"/>
    </location>
</feature>
<dbReference type="PANTHER" id="PTHR30614">
    <property type="entry name" value="MEMBRANE COMPONENT OF AMINO ACID ABC TRANSPORTER"/>
    <property type="match status" value="1"/>
</dbReference>
<sequence length="215" mass="23354">MNVLLDNFPEFRDGFIGTVSITAVSSVIALVLGVLVAGLRVSPVPPLRIFGTAWVTLLRNTPLTLLFLVSFFVVPEIFFPGMSPFLLGSLALGFYTSSFVCEAVRSGINTVPLGQAEAARSIGMTFSQTLRIVVLPQATRTVIPPLSSIFIALTKNSAIAGAFSVTELFGWQKLMSDRGYAITPVFIWVALGYLVVTFAISGLFWLVERRMEVAR</sequence>